<reference evidence="3 4" key="1">
    <citation type="submission" date="2019-03" db="EMBL/GenBank/DDBJ databases">
        <title>Genomic Encyclopedia of Type Strains, Phase III (KMG-III): the genomes of soil and plant-associated and newly described type strains.</title>
        <authorList>
            <person name="Whitman W."/>
        </authorList>
    </citation>
    <scope>NUCLEOTIDE SEQUENCE [LARGE SCALE GENOMIC DNA]</scope>
    <source>
        <strain evidence="3 4">CECT 8976</strain>
    </source>
</reference>
<evidence type="ECO:0000313" key="4">
    <source>
        <dbReference type="Proteomes" id="UP000295611"/>
    </source>
</evidence>
<evidence type="ECO:0000256" key="2">
    <source>
        <dbReference type="SAM" id="SignalP"/>
    </source>
</evidence>
<proteinExistence type="predicted"/>
<name>A0A4R7B3R4_9NEIS</name>
<feature type="chain" id="PRO_5020640492" evidence="2">
    <location>
        <begin position="23"/>
        <end position="63"/>
    </location>
</feature>
<keyword evidence="2" id="KW-0732">Signal</keyword>
<dbReference type="RefSeq" id="WP_133681236.1">
    <property type="nucleotide sequence ID" value="NZ_SNZP01000008.1"/>
</dbReference>
<protein>
    <submittedName>
        <fullName evidence="3">Uncharacterized protein</fullName>
    </submittedName>
</protein>
<dbReference type="EMBL" id="SNZP01000008">
    <property type="protein sequence ID" value="TDR78436.1"/>
    <property type="molecule type" value="Genomic_DNA"/>
</dbReference>
<keyword evidence="4" id="KW-1185">Reference proteome</keyword>
<gene>
    <name evidence="3" type="ORF">DFP86_108155</name>
</gene>
<dbReference type="AlphaFoldDB" id="A0A4R7B3R4"/>
<evidence type="ECO:0000313" key="3">
    <source>
        <dbReference type="EMBL" id="TDR78436.1"/>
    </source>
</evidence>
<evidence type="ECO:0000256" key="1">
    <source>
        <dbReference type="SAM" id="MobiDB-lite"/>
    </source>
</evidence>
<comment type="caution">
    <text evidence="3">The sequence shown here is derived from an EMBL/GenBank/DDBJ whole genome shotgun (WGS) entry which is preliminary data.</text>
</comment>
<dbReference type="Proteomes" id="UP000295611">
    <property type="component" value="Unassembled WGS sequence"/>
</dbReference>
<sequence length="63" mass="6613">MKRRLAPITMVLLTCVSLSAMAEDASAPVPIHRTTAKHRVVKQAKTATLPSKKAVTGAASTAK</sequence>
<organism evidence="3 4">
    <name type="scientific">Paludibacterium purpuratum</name>
    <dbReference type="NCBI Taxonomy" id="1144873"/>
    <lineage>
        <taxon>Bacteria</taxon>
        <taxon>Pseudomonadati</taxon>
        <taxon>Pseudomonadota</taxon>
        <taxon>Betaproteobacteria</taxon>
        <taxon>Neisseriales</taxon>
        <taxon>Chromobacteriaceae</taxon>
        <taxon>Paludibacterium</taxon>
    </lineage>
</organism>
<accession>A0A4R7B3R4</accession>
<feature type="signal peptide" evidence="2">
    <location>
        <begin position="1"/>
        <end position="22"/>
    </location>
</feature>
<feature type="region of interest" description="Disordered" evidence="1">
    <location>
        <begin position="42"/>
        <end position="63"/>
    </location>
</feature>